<comment type="catalytic activity">
    <reaction evidence="4">
        <text>O-phospho-L-tyrosyl-[protein] + H2O = L-tyrosyl-[protein] + phosphate</text>
        <dbReference type="Rhea" id="RHEA:10684"/>
        <dbReference type="Rhea" id="RHEA-COMP:10136"/>
        <dbReference type="Rhea" id="RHEA-COMP:20101"/>
        <dbReference type="ChEBI" id="CHEBI:15377"/>
        <dbReference type="ChEBI" id="CHEBI:43474"/>
        <dbReference type="ChEBI" id="CHEBI:46858"/>
        <dbReference type="ChEBI" id="CHEBI:61978"/>
        <dbReference type="EC" id="3.1.3.48"/>
    </reaction>
</comment>
<proteinExistence type="inferred from homology"/>
<dbReference type="Gene3D" id="3.20.20.140">
    <property type="entry name" value="Metal-dependent hydrolases"/>
    <property type="match status" value="1"/>
</dbReference>
<accession>A0A517LUW0</accession>
<dbReference type="GO" id="GO:0030145">
    <property type="term" value="F:manganese ion binding"/>
    <property type="evidence" value="ECO:0007669"/>
    <property type="project" value="InterPro"/>
</dbReference>
<evidence type="ECO:0000256" key="2">
    <source>
        <dbReference type="ARBA" id="ARBA00013064"/>
    </source>
</evidence>
<evidence type="ECO:0000256" key="4">
    <source>
        <dbReference type="ARBA" id="ARBA00051722"/>
    </source>
</evidence>
<sequence>MDEELAFIDIHCHLLPGIDDGARDWDESLAMARIAVQDGIRCSVLTPHQLGQYSLTTGDEIRRLTAEFQTRLQEQEIPLVVRPGADVRIDLDMIERLASGDCVSLSDRSKHVLLELPHELYFPLEPVLANLKKLGMVGILSHPERNEGILKRPELIPPLVQAGCLMQITADSLTGVFGSAPKKLSEWLLQNGLTHFIASDAHGTRRRKPLMRRSFDRASELVGEAYATAICCHNPLAVVNGKTVAKLPPIKRRGWMDRILKRQAA</sequence>
<dbReference type="InterPro" id="IPR016195">
    <property type="entry name" value="Pol/histidinol_Pase-like"/>
</dbReference>
<dbReference type="EMBL" id="CP036261">
    <property type="protein sequence ID" value="QDS86415.1"/>
    <property type="molecule type" value="Genomic_DNA"/>
</dbReference>
<evidence type="ECO:0000313" key="6">
    <source>
        <dbReference type="Proteomes" id="UP000319557"/>
    </source>
</evidence>
<comment type="similarity">
    <text evidence="1">Belongs to the metallo-dependent hydrolases superfamily. CpsB/CapC family.</text>
</comment>
<dbReference type="OrthoDB" id="9788539at2"/>
<protein>
    <recommendedName>
        <fullName evidence="2">protein-tyrosine-phosphatase</fullName>
        <ecNumber evidence="2">3.1.3.48</ecNumber>
    </recommendedName>
</protein>
<reference evidence="5 6" key="1">
    <citation type="submission" date="2019-02" db="EMBL/GenBank/DDBJ databases">
        <title>Deep-cultivation of Planctomycetes and their phenomic and genomic characterization uncovers novel biology.</title>
        <authorList>
            <person name="Wiegand S."/>
            <person name="Jogler M."/>
            <person name="Boedeker C."/>
            <person name="Pinto D."/>
            <person name="Vollmers J."/>
            <person name="Rivas-Marin E."/>
            <person name="Kohn T."/>
            <person name="Peeters S.H."/>
            <person name="Heuer A."/>
            <person name="Rast P."/>
            <person name="Oberbeckmann S."/>
            <person name="Bunk B."/>
            <person name="Jeske O."/>
            <person name="Meyerdierks A."/>
            <person name="Storesund J.E."/>
            <person name="Kallscheuer N."/>
            <person name="Luecker S."/>
            <person name="Lage O.M."/>
            <person name="Pohl T."/>
            <person name="Merkel B.J."/>
            <person name="Hornburger P."/>
            <person name="Mueller R.-W."/>
            <person name="Bruemmer F."/>
            <person name="Labrenz M."/>
            <person name="Spormann A.M."/>
            <person name="Op den Camp H."/>
            <person name="Overmann J."/>
            <person name="Amann R."/>
            <person name="Jetten M.S.M."/>
            <person name="Mascher T."/>
            <person name="Medema M.H."/>
            <person name="Devos D.P."/>
            <person name="Kaster A.-K."/>
            <person name="Ovreas L."/>
            <person name="Rohde M."/>
            <person name="Galperin M.Y."/>
            <person name="Jogler C."/>
        </authorList>
    </citation>
    <scope>NUCLEOTIDE SEQUENCE [LARGE SCALE GENOMIC DNA]</scope>
    <source>
        <strain evidence="5 6">EC9</strain>
    </source>
</reference>
<dbReference type="Proteomes" id="UP000319557">
    <property type="component" value="Chromosome"/>
</dbReference>
<name>A0A517LUW0_9BACT</name>
<dbReference type="Pfam" id="PF19567">
    <property type="entry name" value="CpsB_CapC"/>
    <property type="match status" value="1"/>
</dbReference>
<dbReference type="EC" id="3.1.3.48" evidence="2"/>
<dbReference type="PANTHER" id="PTHR39181">
    <property type="entry name" value="TYROSINE-PROTEIN PHOSPHATASE YWQE"/>
    <property type="match status" value="1"/>
</dbReference>
<dbReference type="PANTHER" id="PTHR39181:SF1">
    <property type="entry name" value="TYROSINE-PROTEIN PHOSPHATASE YWQE"/>
    <property type="match status" value="1"/>
</dbReference>
<gene>
    <name evidence="5" type="primary">ywqE</name>
    <name evidence="5" type="ORF">EC9_05770</name>
</gene>
<dbReference type="PIRSF" id="PIRSF016557">
    <property type="entry name" value="Caps_synth_CpsB"/>
    <property type="match status" value="1"/>
</dbReference>
<dbReference type="RefSeq" id="WP_145342154.1">
    <property type="nucleotide sequence ID" value="NZ_CP036261.1"/>
</dbReference>
<dbReference type="InterPro" id="IPR016667">
    <property type="entry name" value="Caps_polysacc_synth_CpsB/CapC"/>
</dbReference>
<dbReference type="KEGG" id="ruv:EC9_05770"/>
<keyword evidence="6" id="KW-1185">Reference proteome</keyword>
<dbReference type="GO" id="GO:0004725">
    <property type="term" value="F:protein tyrosine phosphatase activity"/>
    <property type="evidence" value="ECO:0007669"/>
    <property type="project" value="UniProtKB-EC"/>
</dbReference>
<evidence type="ECO:0000256" key="1">
    <source>
        <dbReference type="ARBA" id="ARBA00005750"/>
    </source>
</evidence>
<organism evidence="5 6">
    <name type="scientific">Rosistilla ulvae</name>
    <dbReference type="NCBI Taxonomy" id="1930277"/>
    <lineage>
        <taxon>Bacteria</taxon>
        <taxon>Pseudomonadati</taxon>
        <taxon>Planctomycetota</taxon>
        <taxon>Planctomycetia</taxon>
        <taxon>Pirellulales</taxon>
        <taxon>Pirellulaceae</taxon>
        <taxon>Rosistilla</taxon>
    </lineage>
</organism>
<evidence type="ECO:0000313" key="5">
    <source>
        <dbReference type="EMBL" id="QDS86415.1"/>
    </source>
</evidence>
<dbReference type="AlphaFoldDB" id="A0A517LUW0"/>
<evidence type="ECO:0000256" key="3">
    <source>
        <dbReference type="ARBA" id="ARBA00022801"/>
    </source>
</evidence>
<keyword evidence="3 5" id="KW-0378">Hydrolase</keyword>
<dbReference type="SUPFAM" id="SSF89550">
    <property type="entry name" value="PHP domain-like"/>
    <property type="match status" value="1"/>
</dbReference>